<keyword evidence="5 6" id="KW-0472">Membrane</keyword>
<dbReference type="GeneID" id="303684834"/>
<keyword evidence="3 6" id="KW-0812">Transmembrane</keyword>
<proteinExistence type="predicted"/>
<evidence type="ECO:0000256" key="3">
    <source>
        <dbReference type="ARBA" id="ARBA00022692"/>
    </source>
</evidence>
<organism evidence="7 8">
    <name type="scientific">Acinetobacter vivianii</name>
    <dbReference type="NCBI Taxonomy" id="1776742"/>
    <lineage>
        <taxon>Bacteria</taxon>
        <taxon>Pseudomonadati</taxon>
        <taxon>Pseudomonadota</taxon>
        <taxon>Gammaproteobacteria</taxon>
        <taxon>Moraxellales</taxon>
        <taxon>Moraxellaceae</taxon>
        <taxon>Acinetobacter</taxon>
    </lineage>
</organism>
<dbReference type="Pfam" id="PF13440">
    <property type="entry name" value="Polysacc_synt_3"/>
    <property type="match status" value="1"/>
</dbReference>
<feature type="transmembrane region" description="Helical" evidence="6">
    <location>
        <begin position="138"/>
        <end position="157"/>
    </location>
</feature>
<dbReference type="AlphaFoldDB" id="N9QAQ3"/>
<dbReference type="RefSeq" id="WP_005255808.1">
    <property type="nucleotide sequence ID" value="NZ_BMDR01000008.1"/>
</dbReference>
<keyword evidence="2" id="KW-1003">Cell membrane</keyword>
<name>N9QAQ3_9GAMM</name>
<comment type="caution">
    <text evidence="7">The sequence shown here is derived from an EMBL/GenBank/DDBJ whole genome shotgun (WGS) entry which is preliminary data.</text>
</comment>
<dbReference type="Proteomes" id="UP000013173">
    <property type="component" value="Unassembled WGS sequence"/>
</dbReference>
<accession>N9QAQ3</accession>
<evidence type="ECO:0000256" key="6">
    <source>
        <dbReference type="SAM" id="Phobius"/>
    </source>
</evidence>
<feature type="transmembrane region" description="Helical" evidence="6">
    <location>
        <begin position="12"/>
        <end position="34"/>
    </location>
</feature>
<keyword evidence="8" id="KW-1185">Reference proteome</keyword>
<evidence type="ECO:0000256" key="2">
    <source>
        <dbReference type="ARBA" id="ARBA00022475"/>
    </source>
</evidence>
<dbReference type="PATRIC" id="fig|1217706.3.peg.597"/>
<feature type="transmembrane region" description="Helical" evidence="6">
    <location>
        <begin position="310"/>
        <end position="332"/>
    </location>
</feature>
<dbReference type="PANTHER" id="PTHR30250:SF11">
    <property type="entry name" value="O-ANTIGEN TRANSPORTER-RELATED"/>
    <property type="match status" value="1"/>
</dbReference>
<dbReference type="HOGENOM" id="CLU_707185_0_0_6"/>
<dbReference type="PANTHER" id="PTHR30250">
    <property type="entry name" value="PST FAMILY PREDICTED COLANIC ACID TRANSPORTER"/>
    <property type="match status" value="1"/>
</dbReference>
<evidence type="ECO:0000313" key="8">
    <source>
        <dbReference type="Proteomes" id="UP000013173"/>
    </source>
</evidence>
<evidence type="ECO:0008006" key="9">
    <source>
        <dbReference type="Google" id="ProtNLM"/>
    </source>
</evidence>
<feature type="transmembrane region" description="Helical" evidence="6">
    <location>
        <begin position="84"/>
        <end position="102"/>
    </location>
</feature>
<sequence>MNLRLLITKYKSIGVITSSLLVGAIITFIALPILTRLYSVKDFGQYGVALAIVSVMSTIANLRLDQAILIAQENEKKSLISESIILTFLFCLLSSVVMIFIFSPLMILAINFGVFANIIIQCVYNYNFSIEEEKFCAVLNILRSLIVVSIQIAFPFFYEANLLSSYLISSLVIIFLLSIYICKYRLYSFNFSTFKNYKDFIFSNTPHALLNSFSHNLPYYVVSHFLSYQVAGFYSIVERTLRLPINLMSQTVRQFFIRKFNTEGNYKEALKSSLFLSVVSLPFFLIFFILPESLYTLIFGSEWNGISTYFKILTLGYWAVFCNPPISGFLIAKRRSDILLKLQIVELVIKALFFILIYTLLDDKNIMLYAIPLSLIFYNFSIYFAVGKMKKC</sequence>
<feature type="transmembrane region" description="Helical" evidence="6">
    <location>
        <begin position="367"/>
        <end position="386"/>
    </location>
</feature>
<evidence type="ECO:0000256" key="4">
    <source>
        <dbReference type="ARBA" id="ARBA00022989"/>
    </source>
</evidence>
<feature type="transmembrane region" description="Helical" evidence="6">
    <location>
        <begin position="269"/>
        <end position="290"/>
    </location>
</feature>
<gene>
    <name evidence="7" type="ORF">F892_00624</name>
</gene>
<evidence type="ECO:0000313" key="7">
    <source>
        <dbReference type="EMBL" id="ENX24007.1"/>
    </source>
</evidence>
<feature type="transmembrane region" description="Helical" evidence="6">
    <location>
        <begin position="163"/>
        <end position="182"/>
    </location>
</feature>
<dbReference type="InterPro" id="IPR050833">
    <property type="entry name" value="Poly_Biosynth_Transport"/>
</dbReference>
<comment type="subcellular location">
    <subcellularLocation>
        <location evidence="1">Cell membrane</location>
        <topology evidence="1">Multi-pass membrane protein</topology>
    </subcellularLocation>
</comment>
<evidence type="ECO:0000256" key="5">
    <source>
        <dbReference type="ARBA" id="ARBA00023136"/>
    </source>
</evidence>
<feature type="transmembrane region" description="Helical" evidence="6">
    <location>
        <begin position="344"/>
        <end position="361"/>
    </location>
</feature>
<dbReference type="GO" id="GO:0005886">
    <property type="term" value="C:plasma membrane"/>
    <property type="evidence" value="ECO:0007669"/>
    <property type="project" value="UniProtKB-SubCell"/>
</dbReference>
<protein>
    <recommendedName>
        <fullName evidence="9">Polysaccharide biosynthesis protein C-terminal domain-containing protein</fullName>
    </recommendedName>
</protein>
<evidence type="ECO:0000256" key="1">
    <source>
        <dbReference type="ARBA" id="ARBA00004651"/>
    </source>
</evidence>
<dbReference type="OrthoDB" id="3831435at2"/>
<feature type="transmembrane region" description="Helical" evidence="6">
    <location>
        <begin position="108"/>
        <end position="126"/>
    </location>
</feature>
<keyword evidence="4 6" id="KW-1133">Transmembrane helix</keyword>
<reference evidence="7 8" key="1">
    <citation type="submission" date="2013-02" db="EMBL/GenBank/DDBJ databases">
        <title>The Genome Sequence of Acinetobacter sp. NIPH 2168.</title>
        <authorList>
            <consortium name="The Broad Institute Genome Sequencing Platform"/>
            <consortium name="The Broad Institute Genome Sequencing Center for Infectious Disease"/>
            <person name="Cerqueira G."/>
            <person name="Feldgarden M."/>
            <person name="Courvalin P."/>
            <person name="Perichon B."/>
            <person name="Grillot-Courvalin C."/>
            <person name="Clermont D."/>
            <person name="Rocha E."/>
            <person name="Yoon E.-J."/>
            <person name="Nemec A."/>
            <person name="Walker B."/>
            <person name="Young S.K."/>
            <person name="Zeng Q."/>
            <person name="Gargeya S."/>
            <person name="Fitzgerald M."/>
            <person name="Haas B."/>
            <person name="Abouelleil A."/>
            <person name="Alvarado L."/>
            <person name="Arachchi H.M."/>
            <person name="Berlin A.M."/>
            <person name="Chapman S.B."/>
            <person name="Dewar J."/>
            <person name="Goldberg J."/>
            <person name="Griggs A."/>
            <person name="Gujja S."/>
            <person name="Hansen M."/>
            <person name="Howarth C."/>
            <person name="Imamovic A."/>
            <person name="Larimer J."/>
            <person name="McCowan C."/>
            <person name="Murphy C."/>
            <person name="Neiman D."/>
            <person name="Pearson M."/>
            <person name="Priest M."/>
            <person name="Roberts A."/>
            <person name="Saif S."/>
            <person name="Shea T."/>
            <person name="Sisk P."/>
            <person name="Sykes S."/>
            <person name="Wortman J."/>
            <person name="Nusbaum C."/>
            <person name="Birren B."/>
        </authorList>
    </citation>
    <scope>NUCLEOTIDE SEQUENCE [LARGE SCALE GENOMIC DNA]</scope>
    <source>
        <strain evidence="7 8">NIPH 2168</strain>
    </source>
</reference>
<dbReference type="EMBL" id="APRW01000008">
    <property type="protein sequence ID" value="ENX24007.1"/>
    <property type="molecule type" value="Genomic_DNA"/>
</dbReference>
<feature type="transmembrane region" description="Helical" evidence="6">
    <location>
        <begin position="46"/>
        <end position="64"/>
    </location>
</feature>